<sequence>MLEAGQRYGAAGRHQEETVMFVEFVVLALAACVILACSLGRAVAVRGRAVGAQVPFTTVDPPLGRPSIVAATAGPIDDLPLVAPAGAGYGTAGRLLVLAA</sequence>
<gene>
    <name evidence="2" type="ORF">GCM10022223_30430</name>
</gene>
<name>A0ABP6ZQR8_9ACTN</name>
<protein>
    <recommendedName>
        <fullName evidence="4">TadE-like protein</fullName>
    </recommendedName>
</protein>
<organism evidence="2 3">
    <name type="scientific">Kineosporia mesophila</name>
    <dbReference type="NCBI Taxonomy" id="566012"/>
    <lineage>
        <taxon>Bacteria</taxon>
        <taxon>Bacillati</taxon>
        <taxon>Actinomycetota</taxon>
        <taxon>Actinomycetes</taxon>
        <taxon>Kineosporiales</taxon>
        <taxon>Kineosporiaceae</taxon>
        <taxon>Kineosporia</taxon>
    </lineage>
</organism>
<evidence type="ECO:0000313" key="2">
    <source>
        <dbReference type="EMBL" id="GAA3612262.1"/>
    </source>
</evidence>
<proteinExistence type="predicted"/>
<evidence type="ECO:0000313" key="3">
    <source>
        <dbReference type="Proteomes" id="UP001501074"/>
    </source>
</evidence>
<accession>A0ABP6ZQR8</accession>
<feature type="transmembrane region" description="Helical" evidence="1">
    <location>
        <begin position="20"/>
        <end position="39"/>
    </location>
</feature>
<keyword evidence="3" id="KW-1185">Reference proteome</keyword>
<evidence type="ECO:0000256" key="1">
    <source>
        <dbReference type="SAM" id="Phobius"/>
    </source>
</evidence>
<dbReference type="EMBL" id="BAAAZO010000004">
    <property type="protein sequence ID" value="GAA3612262.1"/>
    <property type="molecule type" value="Genomic_DNA"/>
</dbReference>
<keyword evidence="1" id="KW-1133">Transmembrane helix</keyword>
<comment type="caution">
    <text evidence="2">The sequence shown here is derived from an EMBL/GenBank/DDBJ whole genome shotgun (WGS) entry which is preliminary data.</text>
</comment>
<keyword evidence="1" id="KW-0812">Transmembrane</keyword>
<keyword evidence="1" id="KW-0472">Membrane</keyword>
<evidence type="ECO:0008006" key="4">
    <source>
        <dbReference type="Google" id="ProtNLM"/>
    </source>
</evidence>
<reference evidence="3" key="1">
    <citation type="journal article" date="2019" name="Int. J. Syst. Evol. Microbiol.">
        <title>The Global Catalogue of Microorganisms (GCM) 10K type strain sequencing project: providing services to taxonomists for standard genome sequencing and annotation.</title>
        <authorList>
            <consortium name="The Broad Institute Genomics Platform"/>
            <consortium name="The Broad Institute Genome Sequencing Center for Infectious Disease"/>
            <person name="Wu L."/>
            <person name="Ma J."/>
        </authorList>
    </citation>
    <scope>NUCLEOTIDE SEQUENCE [LARGE SCALE GENOMIC DNA]</scope>
    <source>
        <strain evidence="3">JCM 16902</strain>
    </source>
</reference>
<dbReference type="Proteomes" id="UP001501074">
    <property type="component" value="Unassembled WGS sequence"/>
</dbReference>